<evidence type="ECO:0000313" key="2">
    <source>
        <dbReference type="Proteomes" id="UP000788993"/>
    </source>
</evidence>
<reference evidence="1" key="2">
    <citation type="submission" date="2021-01" db="EMBL/GenBank/DDBJ databases">
        <authorList>
            <person name="Schikora-Tamarit M.A."/>
        </authorList>
    </citation>
    <scope>NUCLEOTIDE SEQUENCE</scope>
    <source>
        <strain evidence="1">NCAIM Y.01608</strain>
    </source>
</reference>
<gene>
    <name evidence="1" type="ORF">OGATHE_003316</name>
</gene>
<organism evidence="1 2">
    <name type="scientific">Ogataea polymorpha</name>
    <dbReference type="NCBI Taxonomy" id="460523"/>
    <lineage>
        <taxon>Eukaryota</taxon>
        <taxon>Fungi</taxon>
        <taxon>Dikarya</taxon>
        <taxon>Ascomycota</taxon>
        <taxon>Saccharomycotina</taxon>
        <taxon>Pichiomycetes</taxon>
        <taxon>Pichiales</taxon>
        <taxon>Pichiaceae</taxon>
        <taxon>Ogataea</taxon>
    </lineage>
</organism>
<reference evidence="1" key="1">
    <citation type="journal article" date="2021" name="Open Biol.">
        <title>Shared evolutionary footprints suggest mitochondrial oxidative damage underlies multiple complex I losses in fungi.</title>
        <authorList>
            <person name="Schikora-Tamarit M.A."/>
            <person name="Marcet-Houben M."/>
            <person name="Nosek J."/>
            <person name="Gabaldon T."/>
        </authorList>
    </citation>
    <scope>NUCLEOTIDE SEQUENCE</scope>
    <source>
        <strain evidence="1">NCAIM Y.01608</strain>
    </source>
</reference>
<evidence type="ECO:0000313" key="1">
    <source>
        <dbReference type="EMBL" id="KAH3664501.1"/>
    </source>
</evidence>
<sequence>MRLNKPGADFRMDIEISSSKSPLYVGIIEECQQAQNCRLFSGPIWIHDWFQRRNRIDDNLRVIKVFRSGNGASQKRLNEPGGLFDEPFNVEMRL</sequence>
<dbReference type="Proteomes" id="UP000788993">
    <property type="component" value="Unassembled WGS sequence"/>
</dbReference>
<keyword evidence="2" id="KW-1185">Reference proteome</keyword>
<protein>
    <submittedName>
        <fullName evidence="1">Uncharacterized protein</fullName>
    </submittedName>
</protein>
<dbReference type="EMBL" id="JAEUBD010001178">
    <property type="protein sequence ID" value="KAH3664501.1"/>
    <property type="molecule type" value="Genomic_DNA"/>
</dbReference>
<accession>A0A9P8T3A3</accession>
<comment type="caution">
    <text evidence="1">The sequence shown here is derived from an EMBL/GenBank/DDBJ whole genome shotgun (WGS) entry which is preliminary data.</text>
</comment>
<dbReference type="AlphaFoldDB" id="A0A9P8T3A3"/>
<name>A0A9P8T3A3_9ASCO</name>
<proteinExistence type="predicted"/>